<proteinExistence type="predicted"/>
<organism evidence="1 2">
    <name type="scientific">Desulfopila aestuarii DSM 18488</name>
    <dbReference type="NCBI Taxonomy" id="1121416"/>
    <lineage>
        <taxon>Bacteria</taxon>
        <taxon>Pseudomonadati</taxon>
        <taxon>Thermodesulfobacteriota</taxon>
        <taxon>Desulfobulbia</taxon>
        <taxon>Desulfobulbales</taxon>
        <taxon>Desulfocapsaceae</taxon>
        <taxon>Desulfopila</taxon>
    </lineage>
</organism>
<accession>A0A1M7YJP5</accession>
<gene>
    <name evidence="1" type="ORF">SAMN02745220_04791</name>
</gene>
<dbReference type="AlphaFoldDB" id="A0A1M7YJP5"/>
<dbReference type="EMBL" id="FRFE01000042">
    <property type="protein sequence ID" value="SHO52832.1"/>
    <property type="molecule type" value="Genomic_DNA"/>
</dbReference>
<reference evidence="1 2" key="1">
    <citation type="submission" date="2016-12" db="EMBL/GenBank/DDBJ databases">
        <authorList>
            <person name="Song W.-J."/>
            <person name="Kurnit D.M."/>
        </authorList>
    </citation>
    <scope>NUCLEOTIDE SEQUENCE [LARGE SCALE GENOMIC DNA]</scope>
    <source>
        <strain evidence="1 2">DSM 18488</strain>
    </source>
</reference>
<protein>
    <submittedName>
        <fullName evidence="1">Uncharacterized protein</fullName>
    </submittedName>
</protein>
<dbReference type="Proteomes" id="UP000184603">
    <property type="component" value="Unassembled WGS sequence"/>
</dbReference>
<sequence>MNLDTFNTGQLQDIKVFLGLCRDERLTVEQVLVAVDQQLQARIQPVEPRLHGPVPAKACPEKGCRGVMRLEKKGVAGQEEGVWHCLTCAYSEYVGVV</sequence>
<evidence type="ECO:0000313" key="1">
    <source>
        <dbReference type="EMBL" id="SHO52832.1"/>
    </source>
</evidence>
<keyword evidence="2" id="KW-1185">Reference proteome</keyword>
<name>A0A1M7YJP5_9BACT</name>
<dbReference type="STRING" id="1121416.SAMN02745220_04791"/>
<evidence type="ECO:0000313" key="2">
    <source>
        <dbReference type="Proteomes" id="UP000184603"/>
    </source>
</evidence>
<dbReference type="RefSeq" id="WP_073616434.1">
    <property type="nucleotide sequence ID" value="NZ_FRFE01000042.1"/>
</dbReference>